<evidence type="ECO:0000313" key="3">
    <source>
        <dbReference type="EMBL" id="KAH3832462.1"/>
    </source>
</evidence>
<sequence length="2402" mass="272692">MYTNSPGGANSSGIGIRDISSPMRVMSLSSPVTPLGALMQSPQLAQKALLRQKNKEQKRLEAALENERHLRSELELDLQDRTAQIQDRDVRLRDLERQLGEARKMRDQLDELDTLRQENNQLTRDLRDLKMRLSEQKDVREQNAMLERENKEALGDLAKAREELSFQEMLKKASEEYRAQCHKQQVQLLDLEARVQHWEGEAQRVRATLSETENSRQVAINNCNQLKREKEELEELLSANNAGMSGLVPVFNGESMNIVTEKRLAEVQAQYEEMRSSWVDPHMHDIVRKQLAQEQQTKQTFEEKYVEAKKREMSLSDQLERLQSTLISTQSSVANLESRLATSQEEGHSLASQVTSLTEQRTRLEELEASLVQANKGLQSKVEQLEAQISQANTQLHMIAKELEVEKEVSENRLKALKSDTQEVEECLREELTTLRLKWDSDSSQLTERVRGLESELDKQAASAEKAKKKHAENVAEYEAHLKDVKEKSEERLNKFQEAKDELEEYKKTSDAAVEDLKCTLASMTKEKKAAEREVHRLGLELENVRASGKTKVDSVESRLSELEKCHQEEVCELKQKNKHITEECQTLKKELQTVNVSFEKKKTELQQSHEHMKDLNSRNGELMCQIEESSRNIMEFENQVKLYNERFNSDAAIRSNLESQIENMMKQFSKEKDSLDAEIFENVKEIAVLTEKMANNEESFKESLASIRDTHAQEVKIQTKLIEQLKSELMKVKNLSDESLKSFESKESDYKTQVEKQKGQITELEFALIEKEAMATTMATQLEYLKGVEKTLKSTLTCLEADNMAIKNLLSEGNQVKGDLHKIISDKEVELTKIKLQMEENQEVRAREADGYSRKMEALKQEFESVKMESSIVKENLEKVIEENKAEIELLKKSLETTSAERLCEKNNLVSQIELLKAECQAHVACRSEYESEINRLKEILNSNLSTQISEKTDYEVQIKTLSAQLSKKESEVNVLQQHITKVTEEKGTSENNFKSNLEVLQASVTEKESQLAELKDKLVETESYWRSQCEELEEEYTKGTQDQKSELQSQLEDLESKYEDKLLKLSNEKDIAMANKDEVLNAKVQELEKMLGDKNTGIANLQVKLDDQNVNYRQMMCEMEEKLSGENRDLKSRISQLKCQYETMIETNEKETRKKVHDLEDKIRELESVRMAIEQELNGERENVNVLKGELAAMRIKVSELEGMISESNCLQVEREERISELEKAVCAARDDVGQVRADRSELERQVEYTRERNDILTAELSSNQQQLAAVEEEKRQLELQLGELSSELTARASQLREQSETEARMWNVEKMELERQLQATQKCYDAVQKSETELEGAVESLTGEKARLETRCQELERKLHAAQEASRQLADDGSVTREQMNKLNGQLVLTSDECRRLTEVNSRGASQLEAMQKELSMISQKYEQEVRQERTACEIMSLELEQAKEKLSNEVKERERLQGINDQYNIHYNQKKKTIVDLQTQLENARVLEERYADQLANKMVPLQDELNVEKAKNNKLAVKTRQLETQLDLAERKLREYKQQLEKGSALYFGDPSHFEEMIADKENAADASFMENHPCSFPGGESTVIEKKRPSSLESISEQTLTPRTRLSRANKRISKSVSASTVASSDDVDTVSIGSATSLAYRLRSRESTATLNRSISSHDSCRSNASNVPRGTGGLYNCEDEPMELEWGRIGELSRRNTMCPSHLKTSYPVETQRYNPNRFREDALRESHIGTGQLTASGKKRKQVFDTDSGSDSSDSKNKQAKTGCVYQKPGPPTPGNTRRNSKGSRSPGNRRNSKTAKSPRTPMSLRSRRSPKRTPKNSTPHRNSNIENGSSGKKGLAYDIGFSPLSMNRSTSRLTRQQGFIQKQPQAAGKVGSIVSRFESIITPTSSGIARQSQSTLATPRQNLGSSLLKMTPNTSVSAADMSTMGSANRSLVKTMIATFQHNAPSQTRTRLSKCPSETGLNHYNVPKNMTSKAMSETDLRPQHFDMRPPLPVPSMRSIPDEADVPAPVTNSRGSVERSASLTDLTQARPFLSNPFLSNETRPSLGNLYEDIGDQPYLVQSTFEMPPATSTPFLNKTFSSSSRVQGSETQFSDSENNQLKRATSIKQSKQKYKAQTKNLEMRPPTPKVSDRSHAKPPSFRLPTIKLTSMTNPEVNVINKTSSATVLKPYSVNETISRQAQSDADLRYPGSHDDQAKTPQSHSSKRKLTYQWTDQAQSIAEQQDIDNHIYEDISPPNFFRPSVPSTPAGVGLFANAPDVLDKSDALSNLSSSHVRHINNSPDFLRRSFTPRQQPRQPVSTPNVRALEGNGDEYGPTPPKRQRLLPSFSDNRLGQTPNQFRYNDKENEILSRPPPSTKAPAGNTPRKILGSLISKIKKTPKRKLTITKADDDDQF</sequence>
<feature type="coiled-coil region" evidence="1">
    <location>
        <begin position="1517"/>
        <end position="1551"/>
    </location>
</feature>
<gene>
    <name evidence="3" type="ORF">DPMN_105750</name>
</gene>
<feature type="compositionally biased region" description="Basic residues" evidence="2">
    <location>
        <begin position="1815"/>
        <end position="1824"/>
    </location>
</feature>
<feature type="coiled-coil region" evidence="1">
    <location>
        <begin position="1411"/>
        <end position="1491"/>
    </location>
</feature>
<dbReference type="Gene3D" id="1.10.287.1490">
    <property type="match status" value="1"/>
</dbReference>
<keyword evidence="1" id="KW-0175">Coiled coil</keyword>
<feature type="coiled-coil region" evidence="1">
    <location>
        <begin position="46"/>
        <end position="243"/>
    </location>
</feature>
<feature type="region of interest" description="Disordered" evidence="2">
    <location>
        <begin position="2186"/>
        <end position="2217"/>
    </location>
</feature>
<accession>A0A9D4K3R0</accession>
<feature type="region of interest" description="Disordered" evidence="2">
    <location>
        <begin position="1952"/>
        <end position="1976"/>
    </location>
</feature>
<feature type="coiled-coil region" evidence="1">
    <location>
        <begin position="450"/>
        <end position="548"/>
    </location>
</feature>
<dbReference type="PANTHER" id="PTHR45615">
    <property type="entry name" value="MYOSIN HEAVY CHAIN, NON-MUSCLE"/>
    <property type="match status" value="1"/>
</dbReference>
<feature type="compositionally biased region" description="Polar residues" evidence="2">
    <location>
        <begin position="2081"/>
        <end position="2116"/>
    </location>
</feature>
<evidence type="ECO:0008006" key="5">
    <source>
        <dbReference type="Google" id="ProtNLM"/>
    </source>
</evidence>
<name>A0A9D4K3R0_DREPO</name>
<feature type="compositionally biased region" description="Polar residues" evidence="2">
    <location>
        <begin position="1825"/>
        <end position="1840"/>
    </location>
</feature>
<evidence type="ECO:0000313" key="4">
    <source>
        <dbReference type="Proteomes" id="UP000828390"/>
    </source>
</evidence>
<dbReference type="PANTHER" id="PTHR45615:SF80">
    <property type="entry name" value="GRIP DOMAIN-CONTAINING PROTEIN"/>
    <property type="match status" value="1"/>
</dbReference>
<reference evidence="3" key="1">
    <citation type="journal article" date="2019" name="bioRxiv">
        <title>The Genome of the Zebra Mussel, Dreissena polymorpha: A Resource for Invasive Species Research.</title>
        <authorList>
            <person name="McCartney M.A."/>
            <person name="Auch B."/>
            <person name="Kono T."/>
            <person name="Mallez S."/>
            <person name="Zhang Y."/>
            <person name="Obille A."/>
            <person name="Becker A."/>
            <person name="Abrahante J.E."/>
            <person name="Garbe J."/>
            <person name="Badalamenti J.P."/>
            <person name="Herman A."/>
            <person name="Mangelson H."/>
            <person name="Liachko I."/>
            <person name="Sullivan S."/>
            <person name="Sone E.D."/>
            <person name="Koren S."/>
            <person name="Silverstein K.A.T."/>
            <person name="Beckman K.B."/>
            <person name="Gohl D.M."/>
        </authorList>
    </citation>
    <scope>NUCLEOTIDE SEQUENCE</scope>
    <source>
        <strain evidence="3">Duluth1</strain>
        <tissue evidence="3">Whole animal</tissue>
    </source>
</reference>
<comment type="caution">
    <text evidence="3">The sequence shown here is derived from an EMBL/GenBank/DDBJ whole genome shotgun (WGS) entry which is preliminary data.</text>
</comment>
<feature type="coiled-coil region" evidence="1">
    <location>
        <begin position="1100"/>
        <end position="1192"/>
    </location>
</feature>
<feature type="compositionally biased region" description="Polar residues" evidence="2">
    <location>
        <begin position="1784"/>
        <end position="1807"/>
    </location>
</feature>
<reference evidence="3" key="2">
    <citation type="submission" date="2020-11" db="EMBL/GenBank/DDBJ databases">
        <authorList>
            <person name="McCartney M.A."/>
            <person name="Auch B."/>
            <person name="Kono T."/>
            <person name="Mallez S."/>
            <person name="Becker A."/>
            <person name="Gohl D.M."/>
            <person name="Silverstein K.A.T."/>
            <person name="Koren S."/>
            <person name="Bechman K.B."/>
            <person name="Herman A."/>
            <person name="Abrahante J.E."/>
            <person name="Garbe J."/>
        </authorList>
    </citation>
    <scope>NUCLEOTIDE SEQUENCE</scope>
    <source>
        <strain evidence="3">Duluth1</strain>
        <tissue evidence="3">Whole animal</tissue>
    </source>
</reference>
<proteinExistence type="predicted"/>
<feature type="compositionally biased region" description="Polar residues" evidence="2">
    <location>
        <begin position="2297"/>
        <end position="2310"/>
    </location>
</feature>
<organism evidence="3 4">
    <name type="scientific">Dreissena polymorpha</name>
    <name type="common">Zebra mussel</name>
    <name type="synonym">Mytilus polymorpha</name>
    <dbReference type="NCBI Taxonomy" id="45954"/>
    <lineage>
        <taxon>Eukaryota</taxon>
        <taxon>Metazoa</taxon>
        <taxon>Spiralia</taxon>
        <taxon>Lophotrochozoa</taxon>
        <taxon>Mollusca</taxon>
        <taxon>Bivalvia</taxon>
        <taxon>Autobranchia</taxon>
        <taxon>Heteroconchia</taxon>
        <taxon>Euheterodonta</taxon>
        <taxon>Imparidentia</taxon>
        <taxon>Neoheterodontei</taxon>
        <taxon>Myida</taxon>
        <taxon>Dreissenoidea</taxon>
        <taxon>Dreissenidae</taxon>
        <taxon>Dreissena</taxon>
    </lineage>
</organism>
<feature type="coiled-coil region" evidence="1">
    <location>
        <begin position="613"/>
        <end position="679"/>
    </location>
</feature>
<feature type="compositionally biased region" description="Basic residues" evidence="2">
    <location>
        <begin position="2382"/>
        <end position="2392"/>
    </location>
</feature>
<feature type="compositionally biased region" description="Polar residues" evidence="2">
    <location>
        <begin position="2335"/>
        <end position="2348"/>
    </location>
</feature>
<feature type="region of interest" description="Disordered" evidence="2">
    <location>
        <begin position="2081"/>
        <end position="2148"/>
    </location>
</feature>
<feature type="coiled-coil region" evidence="1">
    <location>
        <begin position="284"/>
        <end position="420"/>
    </location>
</feature>
<feature type="compositionally biased region" description="Basic and acidic residues" evidence="2">
    <location>
        <begin position="2192"/>
        <end position="2204"/>
    </location>
</feature>
<evidence type="ECO:0000256" key="1">
    <source>
        <dbReference type="SAM" id="Coils"/>
    </source>
</evidence>
<evidence type="ECO:0000256" key="2">
    <source>
        <dbReference type="SAM" id="MobiDB-lite"/>
    </source>
</evidence>
<feature type="coiled-coil region" evidence="1">
    <location>
        <begin position="953"/>
        <end position="1073"/>
    </location>
</feature>
<keyword evidence="4" id="KW-1185">Reference proteome</keyword>
<protein>
    <recommendedName>
        <fullName evidence="5">Nuclear mitotic apparatus protein 1</fullName>
    </recommendedName>
</protein>
<dbReference type="EMBL" id="JAIWYP010000004">
    <property type="protein sequence ID" value="KAH3832462.1"/>
    <property type="molecule type" value="Genomic_DNA"/>
</dbReference>
<dbReference type="Proteomes" id="UP000828390">
    <property type="component" value="Unassembled WGS sequence"/>
</dbReference>
<feature type="region of interest" description="Disordered" evidence="2">
    <location>
        <begin position="1729"/>
        <end position="1846"/>
    </location>
</feature>
<feature type="compositionally biased region" description="Polar residues" evidence="2">
    <location>
        <begin position="2280"/>
        <end position="2289"/>
    </location>
</feature>
<feature type="coiled-coil region" evidence="1">
    <location>
        <begin position="850"/>
        <end position="902"/>
    </location>
</feature>
<feature type="region of interest" description="Disordered" evidence="2">
    <location>
        <begin position="2280"/>
        <end position="2402"/>
    </location>
</feature>
<feature type="coiled-coil region" evidence="1">
    <location>
        <begin position="1242"/>
        <end position="1375"/>
    </location>
</feature>